<dbReference type="SUPFAM" id="SSF56801">
    <property type="entry name" value="Acetyl-CoA synthetase-like"/>
    <property type="match status" value="1"/>
</dbReference>
<dbReference type="PANTHER" id="PTHR43767">
    <property type="entry name" value="LONG-CHAIN-FATTY-ACID--COA LIGASE"/>
    <property type="match status" value="1"/>
</dbReference>
<protein>
    <submittedName>
        <fullName evidence="2">Acyl-coenzyme A synthetase/AMP-(Fatty) acid ligase</fullName>
    </submittedName>
</protein>
<dbReference type="EMBL" id="JACJII010000001">
    <property type="protein sequence ID" value="MBA9004715.1"/>
    <property type="molecule type" value="Genomic_DNA"/>
</dbReference>
<gene>
    <name evidence="2" type="ORF">HNR21_003597</name>
</gene>
<dbReference type="AlphaFoldDB" id="A0A7W3MZF7"/>
<dbReference type="InterPro" id="IPR050237">
    <property type="entry name" value="ATP-dep_AMP-bd_enzyme"/>
</dbReference>
<dbReference type="GO" id="GO:0016874">
    <property type="term" value="F:ligase activity"/>
    <property type="evidence" value="ECO:0007669"/>
    <property type="project" value="UniProtKB-KW"/>
</dbReference>
<accession>A0A7W3MZF7</accession>
<feature type="domain" description="AMP-dependent synthetase/ligase" evidence="1">
    <location>
        <begin position="35"/>
        <end position="138"/>
    </location>
</feature>
<evidence type="ECO:0000313" key="2">
    <source>
        <dbReference type="EMBL" id="MBA9004715.1"/>
    </source>
</evidence>
<dbReference type="Pfam" id="PF00501">
    <property type="entry name" value="AMP-binding"/>
    <property type="match status" value="1"/>
</dbReference>
<comment type="caution">
    <text evidence="2">The sequence shown here is derived from an EMBL/GenBank/DDBJ whole genome shotgun (WGS) entry which is preliminary data.</text>
</comment>
<dbReference type="PANTHER" id="PTHR43767:SF1">
    <property type="entry name" value="NONRIBOSOMAL PEPTIDE SYNTHASE PES1 (EUROFUNG)-RELATED"/>
    <property type="match status" value="1"/>
</dbReference>
<dbReference type="RefSeq" id="WP_119731096.1">
    <property type="nucleotide sequence ID" value="NZ_JACJII010000001.1"/>
</dbReference>
<keyword evidence="2" id="KW-0436">Ligase</keyword>
<name>A0A7W3MZF7_9ACTN</name>
<dbReference type="Gene3D" id="3.40.50.980">
    <property type="match status" value="1"/>
</dbReference>
<proteinExistence type="predicted"/>
<evidence type="ECO:0000259" key="1">
    <source>
        <dbReference type="Pfam" id="PF00501"/>
    </source>
</evidence>
<organism evidence="2 3">
    <name type="scientific">Thermomonospora cellulosilytica</name>
    <dbReference type="NCBI Taxonomy" id="1411118"/>
    <lineage>
        <taxon>Bacteria</taxon>
        <taxon>Bacillati</taxon>
        <taxon>Actinomycetota</taxon>
        <taxon>Actinomycetes</taxon>
        <taxon>Streptosporangiales</taxon>
        <taxon>Thermomonosporaceae</taxon>
        <taxon>Thermomonospora</taxon>
    </lineage>
</organism>
<dbReference type="InterPro" id="IPR000873">
    <property type="entry name" value="AMP-dep_synth/lig_dom"/>
</dbReference>
<sequence length="316" mass="32271">MVLGGACGSFQWRPADARDAAPWTTPATAVFEEARRQARQAPAKPAVVDGARTLTYGELAAQVPALARGLVRRGVRPGDFGALHLDDACDLAVAVHAVAAAGAVPVLLPPEAGEDELAVRLVEHQVWFLFTCAALAGPALAATERSYVRQVFAFGEVAGATSCADLAAPPGPCGVEGPPVRVASEWSLCTPDGCFTHADRLARLTRRSGTLGVAGTDVLVAAAELGRTAETWAGLIDLALAHGATFVAACGAGGPALLAAAERHRATIAVTTPAALRALDAGPAPLPGLRLAVTDEPPPDIAATYRRHGWTVVAAG</sequence>
<keyword evidence="3" id="KW-1185">Reference proteome</keyword>
<dbReference type="InterPro" id="IPR042099">
    <property type="entry name" value="ANL_N_sf"/>
</dbReference>
<reference evidence="2 3" key="1">
    <citation type="submission" date="2020-08" db="EMBL/GenBank/DDBJ databases">
        <title>Sequencing the genomes of 1000 actinobacteria strains.</title>
        <authorList>
            <person name="Klenk H.-P."/>
        </authorList>
    </citation>
    <scope>NUCLEOTIDE SEQUENCE [LARGE SCALE GENOMIC DNA]</scope>
    <source>
        <strain evidence="2 3">DSM 45823</strain>
    </source>
</reference>
<evidence type="ECO:0000313" key="3">
    <source>
        <dbReference type="Proteomes" id="UP000539313"/>
    </source>
</evidence>
<dbReference type="Gene3D" id="3.40.50.12780">
    <property type="entry name" value="N-terminal domain of ligase-like"/>
    <property type="match status" value="1"/>
</dbReference>
<dbReference type="Proteomes" id="UP000539313">
    <property type="component" value="Unassembled WGS sequence"/>
</dbReference>